<accession>W0DNC0</accession>
<dbReference type="InterPro" id="IPR005656">
    <property type="entry name" value="MmgE_PrpD"/>
</dbReference>
<dbReference type="InterPro" id="IPR042183">
    <property type="entry name" value="MmgE/PrpD_sf_1"/>
</dbReference>
<organism evidence="4 5">
    <name type="scientific">Thioalkalivibrio paradoxus ARh 1</name>
    <dbReference type="NCBI Taxonomy" id="713585"/>
    <lineage>
        <taxon>Bacteria</taxon>
        <taxon>Pseudomonadati</taxon>
        <taxon>Pseudomonadota</taxon>
        <taxon>Gammaproteobacteria</taxon>
        <taxon>Chromatiales</taxon>
        <taxon>Ectothiorhodospiraceae</taxon>
        <taxon>Thioalkalivibrio</taxon>
    </lineage>
</organism>
<dbReference type="Proteomes" id="UP000005289">
    <property type="component" value="Chromosome"/>
</dbReference>
<evidence type="ECO:0000259" key="2">
    <source>
        <dbReference type="Pfam" id="PF03972"/>
    </source>
</evidence>
<name>W0DNC0_9GAMM</name>
<dbReference type="InterPro" id="IPR045337">
    <property type="entry name" value="MmgE_PrpD_C"/>
</dbReference>
<dbReference type="PANTHER" id="PTHR16943:SF8">
    <property type="entry name" value="2-METHYLCITRATE DEHYDRATASE"/>
    <property type="match status" value="1"/>
</dbReference>
<evidence type="ECO:0000313" key="4">
    <source>
        <dbReference type="EMBL" id="AHE99956.1"/>
    </source>
</evidence>
<keyword evidence="5" id="KW-1185">Reference proteome</keyword>
<evidence type="ECO:0000313" key="5">
    <source>
        <dbReference type="Proteomes" id="UP000005289"/>
    </source>
</evidence>
<dbReference type="EMBL" id="CP007029">
    <property type="protein sequence ID" value="AHE99956.1"/>
    <property type="molecule type" value="Genomic_DNA"/>
</dbReference>
<proteinExistence type="inferred from homology"/>
<dbReference type="Gene3D" id="1.10.4100.10">
    <property type="entry name" value="2-methylcitrate dehydratase PrpD"/>
    <property type="match status" value="1"/>
</dbReference>
<reference evidence="4 5" key="1">
    <citation type="submission" date="2013-12" db="EMBL/GenBank/DDBJ databases">
        <authorList>
            <consortium name="DOE Joint Genome Institute"/>
            <person name="Muyzer G."/>
            <person name="Huntemann M."/>
            <person name="Han J."/>
            <person name="Chen A."/>
            <person name="Kyrpides N."/>
            <person name="Mavromatis K."/>
            <person name="Markowitz V."/>
            <person name="Palaniappan K."/>
            <person name="Ivanova N."/>
            <person name="Schaumberg A."/>
            <person name="Pati A."/>
            <person name="Liolios K."/>
            <person name="Nordberg H.P."/>
            <person name="Cantor M.N."/>
            <person name="Hua S.X."/>
            <person name="Woyke T."/>
        </authorList>
    </citation>
    <scope>NUCLEOTIDE SEQUENCE [LARGE SCALE GENOMIC DNA]</scope>
    <source>
        <strain evidence="4 5">ARh 1</strain>
    </source>
</reference>
<dbReference type="AlphaFoldDB" id="W0DNC0"/>
<evidence type="ECO:0008006" key="6">
    <source>
        <dbReference type="Google" id="ProtNLM"/>
    </source>
</evidence>
<dbReference type="GO" id="GO:0016829">
    <property type="term" value="F:lyase activity"/>
    <property type="evidence" value="ECO:0007669"/>
    <property type="project" value="InterPro"/>
</dbReference>
<dbReference type="STRING" id="713585.THITH_04910"/>
<dbReference type="Gene3D" id="3.30.1330.120">
    <property type="entry name" value="2-methylcitrate dehydratase PrpD"/>
    <property type="match status" value="1"/>
</dbReference>
<feature type="domain" description="MmgE/PrpD N-terminal" evidence="2">
    <location>
        <begin position="7"/>
        <end position="236"/>
    </location>
</feature>
<sequence>MDQPTRNLAEFAVSLDYGALTQSAIDSTVRHVVDTIGCAIGALDAKPAAIARSIAALSGGTPGSTVIGLEQPTTPEYAAFANAVMVRYLDFNDTGIGGHPSDMIPATLAVAEPRLSSGSDVLLATFIQYEVVAALRRGGFHRLRKRHVDQVQSVIGSAIGAGRILGLNTTEMANAISLALTPNIPLRVVRTGVISDWKGCATAHGAMMGVFAARLAREGLTGPPEPFNGIAGLCELVGLPAFEVGGVGRAYNGLSAIEATGFKPYPSEYSSQGPIALLLDLRAQLTVDRVTAITIALHWGGWHEIGGGQGDHVEKWHPTTRESADHSLPYLAAVALIDGAVSLESFSEQRIGDPQIRALMQKIRVVEDPGLTRAHAGELPSWPSRVEIVLDDGRRLERSCARPKGHPLNPLMDQELESKFIELCEPRMAMSRIRQLLDTLWSLAALDDIRSLTHQLRTI</sequence>
<dbReference type="KEGG" id="tti:THITH_04910"/>
<comment type="similarity">
    <text evidence="1">Belongs to the PrpD family.</text>
</comment>
<dbReference type="InterPro" id="IPR042188">
    <property type="entry name" value="MmgE/PrpD_sf_2"/>
</dbReference>
<dbReference type="Pfam" id="PF03972">
    <property type="entry name" value="MmgE_PrpD_N"/>
    <property type="match status" value="1"/>
</dbReference>
<protein>
    <recommendedName>
        <fullName evidence="6">2-methylcitrate dehydratase</fullName>
    </recommendedName>
</protein>
<dbReference type="HOGENOM" id="CLU_026574_3_0_6"/>
<dbReference type="InterPro" id="IPR036148">
    <property type="entry name" value="MmgE/PrpD_sf"/>
</dbReference>
<dbReference type="SUPFAM" id="SSF103378">
    <property type="entry name" value="2-methylcitrate dehydratase PrpD"/>
    <property type="match status" value="1"/>
</dbReference>
<dbReference type="PANTHER" id="PTHR16943">
    <property type="entry name" value="2-METHYLCITRATE DEHYDRATASE-RELATED"/>
    <property type="match status" value="1"/>
</dbReference>
<dbReference type="Pfam" id="PF19305">
    <property type="entry name" value="MmgE_PrpD_C"/>
    <property type="match status" value="1"/>
</dbReference>
<feature type="domain" description="MmgE/PrpD C-terminal" evidence="3">
    <location>
        <begin position="265"/>
        <end position="441"/>
    </location>
</feature>
<dbReference type="RefSeq" id="WP_006748858.1">
    <property type="nucleotide sequence ID" value="NZ_CP007029.1"/>
</dbReference>
<evidence type="ECO:0000256" key="1">
    <source>
        <dbReference type="ARBA" id="ARBA00006174"/>
    </source>
</evidence>
<gene>
    <name evidence="4" type="ORF">THITH_04910</name>
</gene>
<dbReference type="InterPro" id="IPR045336">
    <property type="entry name" value="MmgE_PrpD_N"/>
</dbReference>
<evidence type="ECO:0000259" key="3">
    <source>
        <dbReference type="Pfam" id="PF19305"/>
    </source>
</evidence>
<dbReference type="OrthoDB" id="9797528at2"/>